<organism evidence="6 7">
    <name type="scientific">Stakelama flava</name>
    <dbReference type="NCBI Taxonomy" id="2860338"/>
    <lineage>
        <taxon>Bacteria</taxon>
        <taxon>Pseudomonadati</taxon>
        <taxon>Pseudomonadota</taxon>
        <taxon>Alphaproteobacteria</taxon>
        <taxon>Sphingomonadales</taxon>
        <taxon>Sphingomonadaceae</taxon>
        <taxon>Stakelama</taxon>
    </lineage>
</organism>
<accession>A0ABS6XQG3</accession>
<proteinExistence type="predicted"/>
<dbReference type="InterPro" id="IPR058634">
    <property type="entry name" value="AaeA-lik-b-barrel"/>
</dbReference>
<evidence type="ECO:0000313" key="7">
    <source>
        <dbReference type="Proteomes" id="UP001197214"/>
    </source>
</evidence>
<dbReference type="Proteomes" id="UP001197214">
    <property type="component" value="Unassembled WGS sequence"/>
</dbReference>
<dbReference type="EMBL" id="JAHWZX010000016">
    <property type="protein sequence ID" value="MBW4332023.1"/>
    <property type="molecule type" value="Genomic_DNA"/>
</dbReference>
<evidence type="ECO:0000313" key="6">
    <source>
        <dbReference type="EMBL" id="MBW4332023.1"/>
    </source>
</evidence>
<feature type="domain" description="p-hydroxybenzoic acid efflux pump subunit AaeA-like beta-barrel" evidence="5">
    <location>
        <begin position="267"/>
        <end position="354"/>
    </location>
</feature>
<name>A0ABS6XQG3_9SPHN</name>
<protein>
    <submittedName>
        <fullName evidence="6">HlyD family secretion protein</fullName>
    </submittedName>
</protein>
<keyword evidence="7" id="KW-1185">Reference proteome</keyword>
<comment type="subcellular location">
    <subcellularLocation>
        <location evidence="1">Cell envelope</location>
    </subcellularLocation>
</comment>
<dbReference type="Pfam" id="PF25917">
    <property type="entry name" value="BSH_RND"/>
    <property type="match status" value="1"/>
</dbReference>
<gene>
    <name evidence="6" type="ORF">KY084_14225</name>
</gene>
<dbReference type="PANTHER" id="PTHR30386:SF19">
    <property type="entry name" value="MULTIDRUG EXPORT PROTEIN EMRA-RELATED"/>
    <property type="match status" value="1"/>
</dbReference>
<feature type="domain" description="Multidrug resistance protein MdtA-like barrel-sandwich hybrid" evidence="4">
    <location>
        <begin position="73"/>
        <end position="258"/>
    </location>
</feature>
<reference evidence="6 7" key="1">
    <citation type="submission" date="2021-07" db="EMBL/GenBank/DDBJ databases">
        <title>Stakelama flava sp. nov., a novel endophytic bacterium isolated from branch of Kandelia candel.</title>
        <authorList>
            <person name="Tuo L."/>
        </authorList>
    </citation>
    <scope>NUCLEOTIDE SEQUENCE [LARGE SCALE GENOMIC DNA]</scope>
    <source>
        <strain evidence="6 7">CBK3Z-3</strain>
    </source>
</reference>
<keyword evidence="3" id="KW-0472">Membrane</keyword>
<sequence>MGDEWTEDRVFSEQTNAEAAADAQTGGRLGLKRYRKVLLLLAPVLLLLGGLYVYLNGGRYESTDDAFLQTGMVSISPDVSGRVIAVAVHKNQRVRKGQVLFRIDPAPFKAEVAQAEAQLQNARTEVAAQRATYRKGRAQAAAAREQVRYAEREAARQKQLLAEGISSQNQYDQAVLAAKTAQQNVETALQQNESVQARLSGDVGAPVESQPAVKAAQAALDRARLNLGYTVVRADQDGVVANVDQLQVGDYVTAGKPLFTEAGTRIWVEANFKEDQLQYMRLGQRATVEVDAFPDLHLTGRVSSFSPGTGNAFSVLPAENATGNWVKVVQRLPVEITLDKVPSDIPLHAGLSVIAEVDTGHERRLFGPDIPPRTPQAAQQR</sequence>
<evidence type="ECO:0000259" key="4">
    <source>
        <dbReference type="Pfam" id="PF25917"/>
    </source>
</evidence>
<keyword evidence="3" id="KW-0812">Transmembrane</keyword>
<evidence type="ECO:0000256" key="3">
    <source>
        <dbReference type="SAM" id="Phobius"/>
    </source>
</evidence>
<keyword evidence="2" id="KW-0175">Coiled coil</keyword>
<evidence type="ECO:0000259" key="5">
    <source>
        <dbReference type="Pfam" id="PF25963"/>
    </source>
</evidence>
<evidence type="ECO:0000256" key="2">
    <source>
        <dbReference type="SAM" id="Coils"/>
    </source>
</evidence>
<dbReference type="RefSeq" id="WP_219239171.1">
    <property type="nucleotide sequence ID" value="NZ_JAHWZX010000016.1"/>
</dbReference>
<dbReference type="Pfam" id="PF25963">
    <property type="entry name" value="Beta-barrel_AAEA"/>
    <property type="match status" value="1"/>
</dbReference>
<feature type="coiled-coil region" evidence="2">
    <location>
        <begin position="112"/>
        <end position="198"/>
    </location>
</feature>
<dbReference type="InterPro" id="IPR058625">
    <property type="entry name" value="MdtA-like_BSH"/>
</dbReference>
<comment type="caution">
    <text evidence="6">The sequence shown here is derived from an EMBL/GenBank/DDBJ whole genome shotgun (WGS) entry which is preliminary data.</text>
</comment>
<keyword evidence="3" id="KW-1133">Transmembrane helix</keyword>
<evidence type="ECO:0000256" key="1">
    <source>
        <dbReference type="ARBA" id="ARBA00004196"/>
    </source>
</evidence>
<feature type="transmembrane region" description="Helical" evidence="3">
    <location>
        <begin position="37"/>
        <end position="55"/>
    </location>
</feature>
<dbReference type="InterPro" id="IPR050739">
    <property type="entry name" value="MFP"/>
</dbReference>
<dbReference type="PANTHER" id="PTHR30386">
    <property type="entry name" value="MEMBRANE FUSION SUBUNIT OF EMRAB-TOLC MULTIDRUG EFFLUX PUMP"/>
    <property type="match status" value="1"/>
</dbReference>